<evidence type="ECO:0000313" key="2">
    <source>
        <dbReference type="Proteomes" id="UP000625780"/>
    </source>
</evidence>
<name>A0ABQ1R5H4_9FLAO</name>
<gene>
    <name evidence="1" type="ORF">GCM10011361_24280</name>
</gene>
<dbReference type="Proteomes" id="UP000625780">
    <property type="component" value="Unassembled WGS sequence"/>
</dbReference>
<comment type="caution">
    <text evidence="1">The sequence shown here is derived from an EMBL/GenBank/DDBJ whole genome shotgun (WGS) entry which is preliminary data.</text>
</comment>
<sequence length="146" mass="16957">MIKNAILFSLFALYSFEISAQSGDCMLGIGGNDTETIIQVFQLSEEQIGKMEEWRAELALANKIYQDEIRQLFDTHPQSTDEELQALANKYRVLKDKVLDNAREYDIRMLKIFNPRQYDRYLELCASAQRVPYKVVPRPFTNKGPE</sequence>
<dbReference type="RefSeq" id="WP_188371041.1">
    <property type="nucleotide sequence ID" value="NZ_BMFH01000002.1"/>
</dbReference>
<proteinExistence type="predicted"/>
<keyword evidence="2" id="KW-1185">Reference proteome</keyword>
<accession>A0ABQ1R5H4</accession>
<reference evidence="2" key="1">
    <citation type="journal article" date="2019" name="Int. J. Syst. Evol. Microbiol.">
        <title>The Global Catalogue of Microorganisms (GCM) 10K type strain sequencing project: providing services to taxonomists for standard genome sequencing and annotation.</title>
        <authorList>
            <consortium name="The Broad Institute Genomics Platform"/>
            <consortium name="The Broad Institute Genome Sequencing Center for Infectious Disease"/>
            <person name="Wu L."/>
            <person name="Ma J."/>
        </authorList>
    </citation>
    <scope>NUCLEOTIDE SEQUENCE [LARGE SCALE GENOMIC DNA]</scope>
    <source>
        <strain evidence="2">CGMCC 1.12606</strain>
    </source>
</reference>
<protein>
    <submittedName>
        <fullName evidence="1">Uncharacterized protein</fullName>
    </submittedName>
</protein>
<evidence type="ECO:0000313" key="1">
    <source>
        <dbReference type="EMBL" id="GGD56890.1"/>
    </source>
</evidence>
<dbReference type="EMBL" id="BMFH01000002">
    <property type="protein sequence ID" value="GGD56890.1"/>
    <property type="molecule type" value="Genomic_DNA"/>
</dbReference>
<organism evidence="1 2">
    <name type="scientific">Muriicola marianensis</name>
    <dbReference type="NCBI Taxonomy" id="1324801"/>
    <lineage>
        <taxon>Bacteria</taxon>
        <taxon>Pseudomonadati</taxon>
        <taxon>Bacteroidota</taxon>
        <taxon>Flavobacteriia</taxon>
        <taxon>Flavobacteriales</taxon>
        <taxon>Flavobacteriaceae</taxon>
        <taxon>Muriicola</taxon>
    </lineage>
</organism>